<dbReference type="GO" id="GO:0005509">
    <property type="term" value="F:calcium ion binding"/>
    <property type="evidence" value="ECO:0007669"/>
    <property type="project" value="InterPro"/>
</dbReference>
<dbReference type="EMBL" id="CAJNIZ010025780">
    <property type="protein sequence ID" value="CAE7487068.1"/>
    <property type="molecule type" value="Genomic_DNA"/>
</dbReference>
<evidence type="ECO:0000313" key="5">
    <source>
        <dbReference type="Proteomes" id="UP000649617"/>
    </source>
</evidence>
<feature type="compositionally biased region" description="Low complexity" evidence="2">
    <location>
        <begin position="253"/>
        <end position="279"/>
    </location>
</feature>
<evidence type="ECO:0000256" key="2">
    <source>
        <dbReference type="SAM" id="MobiDB-lite"/>
    </source>
</evidence>
<dbReference type="InterPro" id="IPR018247">
    <property type="entry name" value="EF_Hand_1_Ca_BS"/>
</dbReference>
<protein>
    <recommendedName>
        <fullName evidence="3">EF-hand domain-containing protein</fullName>
    </recommendedName>
</protein>
<dbReference type="PROSITE" id="PS00018">
    <property type="entry name" value="EF_HAND_1"/>
    <property type="match status" value="2"/>
</dbReference>
<gene>
    <name evidence="4" type="ORF">SPIL2461_LOCUS12510</name>
</gene>
<dbReference type="OrthoDB" id="427950at2759"/>
<sequence>MVFPVNADTPGVKRRKSILVTEALDLIDQDQSGDLGHDEVETLLAAMGLRGEDAKRVLNAVFDGRVANSYESVTDAILTYTSVTETNLESMLGRVWLFKRAFRKIDVDGNSKLSFAEVVAMMESLDMEKKFAADVFSFLDADDSGEITWQEFVRGVSHVQFSLLFPQITLEALVALPSSLAQDRIVSAEEEAEAVKSLPAMEKTLYWLLSLMYGRSSPSRIAPTEEEDEMCNSILRARASEPLAKFTSERESMSPSSSSTSDSDSDMTATTSESSHATEQAIELPDAPWAESPYAVKSRKVLDAV</sequence>
<dbReference type="Pfam" id="PF13499">
    <property type="entry name" value="EF-hand_7"/>
    <property type="match status" value="1"/>
</dbReference>
<dbReference type="InterPro" id="IPR011992">
    <property type="entry name" value="EF-hand-dom_pair"/>
</dbReference>
<accession>A0A812SLU3</accession>
<evidence type="ECO:0000313" key="4">
    <source>
        <dbReference type="EMBL" id="CAE7487068.1"/>
    </source>
</evidence>
<keyword evidence="1" id="KW-0106">Calcium</keyword>
<dbReference type="SMART" id="SM00054">
    <property type="entry name" value="EFh"/>
    <property type="match status" value="3"/>
</dbReference>
<feature type="domain" description="EF-hand" evidence="3">
    <location>
        <begin position="98"/>
        <end position="128"/>
    </location>
</feature>
<dbReference type="SUPFAM" id="SSF47473">
    <property type="entry name" value="EF-hand"/>
    <property type="match status" value="1"/>
</dbReference>
<evidence type="ECO:0000259" key="3">
    <source>
        <dbReference type="PROSITE" id="PS50222"/>
    </source>
</evidence>
<dbReference type="AlphaFoldDB" id="A0A812SLU3"/>
<comment type="caution">
    <text evidence="4">The sequence shown here is derived from an EMBL/GenBank/DDBJ whole genome shotgun (WGS) entry which is preliminary data.</text>
</comment>
<feature type="region of interest" description="Disordered" evidence="2">
    <location>
        <begin position="245"/>
        <end position="289"/>
    </location>
</feature>
<keyword evidence="5" id="KW-1185">Reference proteome</keyword>
<name>A0A812SLU3_SYMPI</name>
<dbReference type="PROSITE" id="PS50222">
    <property type="entry name" value="EF_HAND_2"/>
    <property type="match status" value="2"/>
</dbReference>
<feature type="domain" description="EF-hand" evidence="3">
    <location>
        <begin position="129"/>
        <end position="162"/>
    </location>
</feature>
<dbReference type="CDD" id="cd00051">
    <property type="entry name" value="EFh"/>
    <property type="match status" value="1"/>
</dbReference>
<dbReference type="Gene3D" id="1.10.238.10">
    <property type="entry name" value="EF-hand"/>
    <property type="match status" value="1"/>
</dbReference>
<reference evidence="4" key="1">
    <citation type="submission" date="2021-02" db="EMBL/GenBank/DDBJ databases">
        <authorList>
            <person name="Dougan E. K."/>
            <person name="Rhodes N."/>
            <person name="Thang M."/>
            <person name="Chan C."/>
        </authorList>
    </citation>
    <scope>NUCLEOTIDE SEQUENCE</scope>
</reference>
<evidence type="ECO:0000256" key="1">
    <source>
        <dbReference type="ARBA" id="ARBA00022837"/>
    </source>
</evidence>
<dbReference type="InterPro" id="IPR002048">
    <property type="entry name" value="EF_hand_dom"/>
</dbReference>
<dbReference type="Proteomes" id="UP000649617">
    <property type="component" value="Unassembled WGS sequence"/>
</dbReference>
<organism evidence="4 5">
    <name type="scientific">Symbiodinium pilosum</name>
    <name type="common">Dinoflagellate</name>
    <dbReference type="NCBI Taxonomy" id="2952"/>
    <lineage>
        <taxon>Eukaryota</taxon>
        <taxon>Sar</taxon>
        <taxon>Alveolata</taxon>
        <taxon>Dinophyceae</taxon>
        <taxon>Suessiales</taxon>
        <taxon>Symbiodiniaceae</taxon>
        <taxon>Symbiodinium</taxon>
    </lineage>
</organism>
<proteinExistence type="predicted"/>